<name>A0A067N3U5_BOTB1</name>
<dbReference type="AlphaFoldDB" id="A0A067N3U5"/>
<dbReference type="InterPro" id="IPR036416">
    <property type="entry name" value="Pept_tRNA_hydro_sf"/>
</dbReference>
<evidence type="ECO:0000256" key="4">
    <source>
        <dbReference type="ARBA" id="ARBA00022884"/>
    </source>
</evidence>
<dbReference type="PANTHER" id="PTHR17224:SF1">
    <property type="entry name" value="PEPTIDYL-TRNA HYDROLASE"/>
    <property type="match status" value="1"/>
</dbReference>
<dbReference type="HOGENOM" id="CLU_062456_2_3_1"/>
<protein>
    <recommendedName>
        <fullName evidence="1">peptidyl-tRNA hydrolase</fullName>
        <ecNumber evidence="1">3.1.1.29</ecNumber>
    </recommendedName>
</protein>
<dbReference type="GO" id="GO:0000049">
    <property type="term" value="F:tRNA binding"/>
    <property type="evidence" value="ECO:0007669"/>
    <property type="project" value="UniProtKB-KW"/>
</dbReference>
<dbReference type="InterPro" id="IPR018171">
    <property type="entry name" value="Pept_tRNA_hydro_CS"/>
</dbReference>
<gene>
    <name evidence="6" type="ORF">BOTBODRAFT_150552</name>
</gene>
<dbReference type="Proteomes" id="UP000027195">
    <property type="component" value="Unassembled WGS sequence"/>
</dbReference>
<organism evidence="6 7">
    <name type="scientific">Botryobasidium botryosum (strain FD-172 SS1)</name>
    <dbReference type="NCBI Taxonomy" id="930990"/>
    <lineage>
        <taxon>Eukaryota</taxon>
        <taxon>Fungi</taxon>
        <taxon>Dikarya</taxon>
        <taxon>Basidiomycota</taxon>
        <taxon>Agaricomycotina</taxon>
        <taxon>Agaricomycetes</taxon>
        <taxon>Cantharellales</taxon>
        <taxon>Botryobasidiaceae</taxon>
        <taxon>Botryobasidium</taxon>
    </lineage>
</organism>
<sequence length="207" mass="22646">MSRSLPSVLVVGLGNYTHPLTRHRQARALRVGQYIIDSLATRLGIELHYDRSTLSWCGHAEVDISPPRLKGKARQTELLMNISGKAVALSLRSLPGGPPKPTPATSLLTIQDSIEHQMFKVAPKASGSANGHNGVRDTIAALGQDQKFARLRIGVGKPMGADVSKYVLDRLDKDELVWWGHGGKGLDVVWENVEKWINDRHSLPPVA</sequence>
<evidence type="ECO:0000256" key="1">
    <source>
        <dbReference type="ARBA" id="ARBA00013260"/>
    </source>
</evidence>
<dbReference type="PANTHER" id="PTHR17224">
    <property type="entry name" value="PEPTIDYL-TRNA HYDROLASE"/>
    <property type="match status" value="1"/>
</dbReference>
<dbReference type="InterPro" id="IPR001328">
    <property type="entry name" value="Pept_tRNA_hydro"/>
</dbReference>
<evidence type="ECO:0000256" key="3">
    <source>
        <dbReference type="ARBA" id="ARBA00022801"/>
    </source>
</evidence>
<evidence type="ECO:0000313" key="6">
    <source>
        <dbReference type="EMBL" id="KDQ21645.1"/>
    </source>
</evidence>
<keyword evidence="3" id="KW-0378">Hydrolase</keyword>
<dbReference type="STRING" id="930990.A0A067N3U5"/>
<keyword evidence="7" id="KW-1185">Reference proteome</keyword>
<keyword evidence="2" id="KW-0820">tRNA-binding</keyword>
<evidence type="ECO:0000256" key="5">
    <source>
        <dbReference type="ARBA" id="ARBA00038063"/>
    </source>
</evidence>
<evidence type="ECO:0000313" key="7">
    <source>
        <dbReference type="Proteomes" id="UP000027195"/>
    </source>
</evidence>
<dbReference type="GO" id="GO:0004045">
    <property type="term" value="F:peptidyl-tRNA hydrolase activity"/>
    <property type="evidence" value="ECO:0007669"/>
    <property type="project" value="UniProtKB-EC"/>
</dbReference>
<dbReference type="EC" id="3.1.1.29" evidence="1"/>
<dbReference type="SUPFAM" id="SSF53178">
    <property type="entry name" value="Peptidyl-tRNA hydrolase-like"/>
    <property type="match status" value="1"/>
</dbReference>
<dbReference type="InParanoid" id="A0A067N3U5"/>
<dbReference type="Pfam" id="PF01195">
    <property type="entry name" value="Pept_tRNA_hydro"/>
    <property type="match status" value="1"/>
</dbReference>
<dbReference type="OrthoDB" id="1711136at2759"/>
<dbReference type="Gene3D" id="3.40.50.1470">
    <property type="entry name" value="Peptidyl-tRNA hydrolase"/>
    <property type="match status" value="1"/>
</dbReference>
<evidence type="ECO:0000256" key="2">
    <source>
        <dbReference type="ARBA" id="ARBA00022555"/>
    </source>
</evidence>
<keyword evidence="4" id="KW-0694">RNA-binding</keyword>
<reference evidence="7" key="1">
    <citation type="journal article" date="2014" name="Proc. Natl. Acad. Sci. U.S.A.">
        <title>Extensive sampling of basidiomycete genomes demonstrates inadequacy of the white-rot/brown-rot paradigm for wood decay fungi.</title>
        <authorList>
            <person name="Riley R."/>
            <person name="Salamov A.A."/>
            <person name="Brown D.W."/>
            <person name="Nagy L.G."/>
            <person name="Floudas D."/>
            <person name="Held B.W."/>
            <person name="Levasseur A."/>
            <person name="Lombard V."/>
            <person name="Morin E."/>
            <person name="Otillar R."/>
            <person name="Lindquist E.A."/>
            <person name="Sun H."/>
            <person name="LaButti K.M."/>
            <person name="Schmutz J."/>
            <person name="Jabbour D."/>
            <person name="Luo H."/>
            <person name="Baker S.E."/>
            <person name="Pisabarro A.G."/>
            <person name="Walton J.D."/>
            <person name="Blanchette R.A."/>
            <person name="Henrissat B."/>
            <person name="Martin F."/>
            <person name="Cullen D."/>
            <person name="Hibbett D.S."/>
            <person name="Grigoriev I.V."/>
        </authorList>
    </citation>
    <scope>NUCLEOTIDE SEQUENCE [LARGE SCALE GENOMIC DNA]</scope>
    <source>
        <strain evidence="7">FD-172 SS1</strain>
    </source>
</reference>
<proteinExistence type="inferred from homology"/>
<dbReference type="PROSITE" id="PS01196">
    <property type="entry name" value="PEPT_TRNA_HYDROL_2"/>
    <property type="match status" value="1"/>
</dbReference>
<accession>A0A067N3U5</accession>
<dbReference type="EMBL" id="KL198016">
    <property type="protein sequence ID" value="KDQ21645.1"/>
    <property type="molecule type" value="Genomic_DNA"/>
</dbReference>
<comment type="similarity">
    <text evidence="5">Belongs to the PTH family.</text>
</comment>